<dbReference type="SUPFAM" id="SSF54523">
    <property type="entry name" value="Pili subunits"/>
    <property type="match status" value="1"/>
</dbReference>
<evidence type="ECO:0000313" key="6">
    <source>
        <dbReference type="Proteomes" id="UP000746535"/>
    </source>
</evidence>
<keyword evidence="2" id="KW-0488">Methylation</keyword>
<comment type="similarity">
    <text evidence="1">Belongs to the N-Me-Phe pilin family.</text>
</comment>
<evidence type="ECO:0000256" key="1">
    <source>
        <dbReference type="ARBA" id="ARBA00005233"/>
    </source>
</evidence>
<evidence type="ECO:0000313" key="5">
    <source>
        <dbReference type="EMBL" id="NJP01462.1"/>
    </source>
</evidence>
<keyword evidence="4" id="KW-1133">Transmembrane helix</keyword>
<comment type="caution">
    <text evidence="5">The sequence shown here is derived from an EMBL/GenBank/DDBJ whole genome shotgun (WGS) entry which is preliminary data.</text>
</comment>
<dbReference type="InterPro" id="IPR001082">
    <property type="entry name" value="Pilin"/>
</dbReference>
<feature type="transmembrane region" description="Helical" evidence="4">
    <location>
        <begin position="12"/>
        <end position="30"/>
    </location>
</feature>
<protein>
    <recommendedName>
        <fullName evidence="3">Pilin</fullName>
    </recommendedName>
</protein>
<sequence length="138" mass="14169">MKGLKGFTFIELMAAITIVGILAAIAVPIYSDYQARVKVIAGVAESSALKVGFQERLDSGVNVTSPEEIGGQTNTANCSALVTRGTASTGLGTIVCTLINAPASVQGQTITWTRDATSAWTCATTAPNAYTPKSCPGV</sequence>
<reference evidence="5 6" key="1">
    <citation type="submission" date="2020-03" db="EMBL/GenBank/DDBJ databases">
        <authorList>
            <person name="Wang L."/>
            <person name="He N."/>
            <person name="Li Y."/>
            <person name="Fang Y."/>
            <person name="Zhang F."/>
        </authorList>
    </citation>
    <scope>NUCLEOTIDE SEQUENCE [LARGE SCALE GENOMIC DNA]</scope>
    <source>
        <strain evidence="6">hsmgli-8</strain>
    </source>
</reference>
<dbReference type="InterPro" id="IPR012902">
    <property type="entry name" value="N_methyl_site"/>
</dbReference>
<evidence type="ECO:0000256" key="4">
    <source>
        <dbReference type="SAM" id="Phobius"/>
    </source>
</evidence>
<dbReference type="Pfam" id="PF07963">
    <property type="entry name" value="N_methyl"/>
    <property type="match status" value="1"/>
</dbReference>
<evidence type="ECO:0000256" key="3">
    <source>
        <dbReference type="ARBA" id="ARBA00029638"/>
    </source>
</evidence>
<evidence type="ECO:0000256" key="2">
    <source>
        <dbReference type="ARBA" id="ARBA00022481"/>
    </source>
</evidence>
<dbReference type="NCBIfam" id="TIGR02532">
    <property type="entry name" value="IV_pilin_GFxxxE"/>
    <property type="match status" value="1"/>
</dbReference>
<dbReference type="InterPro" id="IPR045584">
    <property type="entry name" value="Pilin-like"/>
</dbReference>
<name>A0ABX0YGW0_9PSED</name>
<organism evidence="5 6">
    <name type="scientific">Pseudomonas quercus</name>
    <dbReference type="NCBI Taxonomy" id="2722792"/>
    <lineage>
        <taxon>Bacteria</taxon>
        <taxon>Pseudomonadati</taxon>
        <taxon>Pseudomonadota</taxon>
        <taxon>Gammaproteobacteria</taxon>
        <taxon>Pseudomonadales</taxon>
        <taxon>Pseudomonadaceae</taxon>
        <taxon>Pseudomonas</taxon>
    </lineage>
</organism>
<dbReference type="Proteomes" id="UP000746535">
    <property type="component" value="Unassembled WGS sequence"/>
</dbReference>
<dbReference type="Gene3D" id="3.30.700.10">
    <property type="entry name" value="Glycoprotein, Type 4 Pilin"/>
    <property type="match status" value="1"/>
</dbReference>
<gene>
    <name evidence="5" type="ORF">HBH25_11410</name>
</gene>
<dbReference type="Pfam" id="PF00114">
    <property type="entry name" value="Pilin"/>
    <property type="match status" value="1"/>
</dbReference>
<keyword evidence="4" id="KW-0812">Transmembrane</keyword>
<dbReference type="EMBL" id="JAAVJI010000005">
    <property type="protein sequence ID" value="NJP01462.1"/>
    <property type="molecule type" value="Genomic_DNA"/>
</dbReference>
<keyword evidence="4" id="KW-0472">Membrane</keyword>
<dbReference type="RefSeq" id="WP_168084031.1">
    <property type="nucleotide sequence ID" value="NZ_JAAVJI010000005.1"/>
</dbReference>
<accession>A0ABX0YGW0</accession>
<keyword evidence="6" id="KW-1185">Reference proteome</keyword>
<proteinExistence type="inferred from homology"/>